<protein>
    <recommendedName>
        <fullName evidence="6">lysoplasmalogenase</fullName>
        <ecNumber evidence="6">3.3.2.2</ecNumber>
    </recommendedName>
</protein>
<keyword evidence="4 9" id="KW-1133">Transmembrane helix</keyword>
<dbReference type="Pfam" id="PF07947">
    <property type="entry name" value="YhhN"/>
    <property type="match status" value="1"/>
</dbReference>
<evidence type="ECO:0000256" key="5">
    <source>
        <dbReference type="ARBA" id="ARBA00023136"/>
    </source>
</evidence>
<reference evidence="10" key="1">
    <citation type="thesis" date="2020" institute="ProQuest LLC" country="789 East Eisenhower Parkway, Ann Arbor, MI, USA">
        <title>Comparative Genomics and Chromosome Evolution.</title>
        <authorList>
            <person name="Mudd A.B."/>
        </authorList>
    </citation>
    <scope>NUCLEOTIDE SEQUENCE</scope>
    <source>
        <strain evidence="10">237g6f4</strain>
        <tissue evidence="10">Blood</tissue>
    </source>
</reference>
<evidence type="ECO:0000256" key="4">
    <source>
        <dbReference type="ARBA" id="ARBA00022989"/>
    </source>
</evidence>
<accession>A0AAV7B6A9</accession>
<proteinExistence type="inferred from homology"/>
<dbReference type="PANTHER" id="PTHR31885">
    <property type="entry name" value="GH04784P"/>
    <property type="match status" value="1"/>
</dbReference>
<evidence type="ECO:0000256" key="9">
    <source>
        <dbReference type="SAM" id="Phobius"/>
    </source>
</evidence>
<dbReference type="GO" id="GO:0047408">
    <property type="term" value="F:alkenylglycerophosphocholine hydrolase activity"/>
    <property type="evidence" value="ECO:0007669"/>
    <property type="project" value="UniProtKB-EC"/>
</dbReference>
<evidence type="ECO:0000256" key="7">
    <source>
        <dbReference type="ARBA" id="ARBA00049458"/>
    </source>
</evidence>
<feature type="transmembrane region" description="Helical" evidence="9">
    <location>
        <begin position="182"/>
        <end position="203"/>
    </location>
</feature>
<comment type="subcellular location">
    <subcellularLocation>
        <location evidence="1">Membrane</location>
        <topology evidence="1">Multi-pass membrane protein</topology>
    </subcellularLocation>
</comment>
<keyword evidence="11" id="KW-1185">Reference proteome</keyword>
<comment type="catalytic activity">
    <reaction evidence="8">
        <text>a 1-O-(1Z-alkenyl)-sn-glycero-3-phosphocholine + H2O = a 2,3-saturated aldehyde + sn-glycerol 3-phosphocholine</text>
        <dbReference type="Rhea" id="RHEA:22544"/>
        <dbReference type="ChEBI" id="CHEBI:15377"/>
        <dbReference type="ChEBI" id="CHEBI:16870"/>
        <dbReference type="ChEBI" id="CHEBI:73359"/>
        <dbReference type="ChEBI" id="CHEBI:77287"/>
        <dbReference type="EC" id="3.3.2.2"/>
    </reaction>
</comment>
<dbReference type="AlphaFoldDB" id="A0AAV7B6A9"/>
<dbReference type="GO" id="GO:0016020">
    <property type="term" value="C:membrane"/>
    <property type="evidence" value="ECO:0007669"/>
    <property type="project" value="UniProtKB-SubCell"/>
</dbReference>
<evidence type="ECO:0000256" key="1">
    <source>
        <dbReference type="ARBA" id="ARBA00004141"/>
    </source>
</evidence>
<evidence type="ECO:0000313" key="10">
    <source>
        <dbReference type="EMBL" id="KAG8568012.1"/>
    </source>
</evidence>
<sequence length="245" mass="27805">MDILETDSRYRRKSQTTVRNTVPKLLPFLMTVCNYFVLWIPLSEPSWYNALIKCLPIASLEFFVIVYSIGVGKFSPYAKKILLGLIFSAAGDISLVWPDYFQLGMVMFGLAHIMYTAAFGFHPLHLRIFIVIALFGVGFYSMTFSYLSGPFVFMVAGYTMLIGTMTWRALSRVTLASHKFSWACISAAVGSIFFMISDCVLAIDKFCFPISKSREIIMSTYYGAQLLIALSITGWSRDDFMWKSR</sequence>
<comment type="catalytic activity">
    <reaction evidence="7">
        <text>a 1-O-(1Z-alkenyl)-sn-glycero-3-phosphoethanolamine + H2O = a 2,3-saturated aldehyde + sn-glycero-3-phosphoethanolamine</text>
        <dbReference type="Rhea" id="RHEA:16905"/>
        <dbReference type="ChEBI" id="CHEBI:15377"/>
        <dbReference type="ChEBI" id="CHEBI:73359"/>
        <dbReference type="ChEBI" id="CHEBI:77288"/>
        <dbReference type="ChEBI" id="CHEBI:143890"/>
        <dbReference type="EC" id="3.3.2.2"/>
    </reaction>
</comment>
<comment type="similarity">
    <text evidence="2">Belongs to the TMEM86 family.</text>
</comment>
<feature type="transmembrane region" description="Helical" evidence="9">
    <location>
        <begin position="151"/>
        <end position="170"/>
    </location>
</feature>
<keyword evidence="5 9" id="KW-0472">Membrane</keyword>
<dbReference type="InterPro" id="IPR012506">
    <property type="entry name" value="TMEM86B-like"/>
</dbReference>
<dbReference type="Proteomes" id="UP000824782">
    <property type="component" value="Unassembled WGS sequence"/>
</dbReference>
<gene>
    <name evidence="10" type="ORF">GDO81_013863</name>
</gene>
<dbReference type="EMBL" id="WNYA01000006">
    <property type="protein sequence ID" value="KAG8568012.1"/>
    <property type="molecule type" value="Genomic_DNA"/>
</dbReference>
<keyword evidence="3 9" id="KW-0812">Transmembrane</keyword>
<evidence type="ECO:0000256" key="3">
    <source>
        <dbReference type="ARBA" id="ARBA00022692"/>
    </source>
</evidence>
<feature type="transmembrane region" description="Helical" evidence="9">
    <location>
        <begin position="21"/>
        <end position="41"/>
    </location>
</feature>
<feature type="transmembrane region" description="Helical" evidence="9">
    <location>
        <begin position="81"/>
        <end position="97"/>
    </location>
</feature>
<feature type="transmembrane region" description="Helical" evidence="9">
    <location>
        <begin position="47"/>
        <end position="69"/>
    </location>
</feature>
<evidence type="ECO:0000313" key="11">
    <source>
        <dbReference type="Proteomes" id="UP000824782"/>
    </source>
</evidence>
<feature type="transmembrane region" description="Helical" evidence="9">
    <location>
        <begin position="215"/>
        <end position="235"/>
    </location>
</feature>
<organism evidence="10 11">
    <name type="scientific">Engystomops pustulosus</name>
    <name type="common">Tungara frog</name>
    <name type="synonym">Physalaemus pustulosus</name>
    <dbReference type="NCBI Taxonomy" id="76066"/>
    <lineage>
        <taxon>Eukaryota</taxon>
        <taxon>Metazoa</taxon>
        <taxon>Chordata</taxon>
        <taxon>Craniata</taxon>
        <taxon>Vertebrata</taxon>
        <taxon>Euteleostomi</taxon>
        <taxon>Amphibia</taxon>
        <taxon>Batrachia</taxon>
        <taxon>Anura</taxon>
        <taxon>Neobatrachia</taxon>
        <taxon>Hyloidea</taxon>
        <taxon>Leptodactylidae</taxon>
        <taxon>Leiuperinae</taxon>
        <taxon>Engystomops</taxon>
    </lineage>
</organism>
<evidence type="ECO:0000256" key="6">
    <source>
        <dbReference type="ARBA" id="ARBA00035673"/>
    </source>
</evidence>
<name>A0AAV7B6A9_ENGPU</name>
<evidence type="ECO:0000256" key="2">
    <source>
        <dbReference type="ARBA" id="ARBA00007375"/>
    </source>
</evidence>
<dbReference type="EC" id="3.3.2.2" evidence="6"/>
<evidence type="ECO:0000256" key="8">
    <source>
        <dbReference type="ARBA" id="ARBA00049560"/>
    </source>
</evidence>
<comment type="caution">
    <text evidence="10">The sequence shown here is derived from an EMBL/GenBank/DDBJ whole genome shotgun (WGS) entry which is preliminary data.</text>
</comment>
<dbReference type="PANTHER" id="PTHR31885:SF12">
    <property type="entry name" value="LYSOPLASMALOGENASE"/>
    <property type="match status" value="1"/>
</dbReference>